<dbReference type="AlphaFoldDB" id="A0A8S3UMR0"/>
<reference evidence="1" key="1">
    <citation type="submission" date="2021-03" db="EMBL/GenBank/DDBJ databases">
        <authorList>
            <person name="Bekaert M."/>
        </authorList>
    </citation>
    <scope>NUCLEOTIDE SEQUENCE</scope>
</reference>
<evidence type="ECO:0000313" key="1">
    <source>
        <dbReference type="EMBL" id="CAG2243977.1"/>
    </source>
</evidence>
<gene>
    <name evidence="1" type="ORF">MEDL_56077</name>
</gene>
<dbReference type="Proteomes" id="UP000683360">
    <property type="component" value="Unassembled WGS sequence"/>
</dbReference>
<dbReference type="EMBL" id="CAJPWZ010002721">
    <property type="protein sequence ID" value="CAG2243977.1"/>
    <property type="molecule type" value="Genomic_DNA"/>
</dbReference>
<protein>
    <submittedName>
        <fullName evidence="1">Uncharacterized protein</fullName>
    </submittedName>
</protein>
<comment type="caution">
    <text evidence="1">The sequence shown here is derived from an EMBL/GenBank/DDBJ whole genome shotgun (WGS) entry which is preliminary data.</text>
</comment>
<dbReference type="OrthoDB" id="10398016at2759"/>
<organism evidence="1 2">
    <name type="scientific">Mytilus edulis</name>
    <name type="common">Blue mussel</name>
    <dbReference type="NCBI Taxonomy" id="6550"/>
    <lineage>
        <taxon>Eukaryota</taxon>
        <taxon>Metazoa</taxon>
        <taxon>Spiralia</taxon>
        <taxon>Lophotrochozoa</taxon>
        <taxon>Mollusca</taxon>
        <taxon>Bivalvia</taxon>
        <taxon>Autobranchia</taxon>
        <taxon>Pteriomorphia</taxon>
        <taxon>Mytilida</taxon>
        <taxon>Mytiloidea</taxon>
        <taxon>Mytilidae</taxon>
        <taxon>Mytilinae</taxon>
        <taxon>Mytilus</taxon>
    </lineage>
</organism>
<sequence>MTVLLESHSYELYCPKYQQRKIRSIAHCNGSDRYLCLFDDNTKHNRESCRSTPEFEIPGYKFIIVGTLQGVPCASNRYQPIRFWTNENSECVFKTSKCNSIGQLMYKKGTSTEDIACRCDYTTGYDFVIKPKNPCMCSPEKEDCECYFKNVPSDRFLLQNNSNVGLRPSQIALQMTYRICYTFYFIDYDCVPPTTQWNSSFKCQLKDSVGIIEDQIPIVTIDESSATTTGR</sequence>
<proteinExistence type="predicted"/>
<keyword evidence="2" id="KW-1185">Reference proteome</keyword>
<accession>A0A8S3UMR0</accession>
<evidence type="ECO:0000313" key="2">
    <source>
        <dbReference type="Proteomes" id="UP000683360"/>
    </source>
</evidence>
<name>A0A8S3UMR0_MYTED</name>